<dbReference type="Gene3D" id="3.30.700.10">
    <property type="entry name" value="Glycoprotein, Type 4 Pilin"/>
    <property type="match status" value="1"/>
</dbReference>
<reference evidence="3 4" key="1">
    <citation type="submission" date="2019-08" db="EMBL/GenBank/DDBJ databases">
        <title>In-depth cultivation of the pig gut microbiome towards novel bacterial diversity and tailored functional studies.</title>
        <authorList>
            <person name="Wylensek D."/>
            <person name="Hitch T.C.A."/>
            <person name="Clavel T."/>
        </authorList>
    </citation>
    <scope>NUCLEOTIDE SEQUENCE [LARGE SCALE GENOMIC DNA]</scope>
    <source>
        <strain evidence="3 4">BBE-744-WT-12</strain>
    </source>
</reference>
<keyword evidence="1" id="KW-0488">Methylation</keyword>
<feature type="transmembrane region" description="Helical" evidence="2">
    <location>
        <begin position="6"/>
        <end position="29"/>
    </location>
</feature>
<name>A0A844FZW4_9BACT</name>
<accession>A0A844FZW4</accession>
<evidence type="ECO:0000256" key="2">
    <source>
        <dbReference type="SAM" id="Phobius"/>
    </source>
</evidence>
<evidence type="ECO:0000256" key="1">
    <source>
        <dbReference type="ARBA" id="ARBA00022481"/>
    </source>
</evidence>
<dbReference type="PANTHER" id="PTHR30093">
    <property type="entry name" value="GENERAL SECRETION PATHWAY PROTEIN G"/>
    <property type="match status" value="1"/>
</dbReference>
<dbReference type="InterPro" id="IPR045584">
    <property type="entry name" value="Pilin-like"/>
</dbReference>
<proteinExistence type="predicted"/>
<dbReference type="InterPro" id="IPR000983">
    <property type="entry name" value="Bac_GSPG_pilin"/>
</dbReference>
<dbReference type="GO" id="GO:0015628">
    <property type="term" value="P:protein secretion by the type II secretion system"/>
    <property type="evidence" value="ECO:0007669"/>
    <property type="project" value="InterPro"/>
</dbReference>
<gene>
    <name evidence="3" type="ORF">FYJ85_04330</name>
</gene>
<dbReference type="AlphaFoldDB" id="A0A844FZW4"/>
<evidence type="ECO:0000313" key="4">
    <source>
        <dbReference type="Proteomes" id="UP000435649"/>
    </source>
</evidence>
<organism evidence="3 4">
    <name type="scientific">Victivallis lenta</name>
    <dbReference type="NCBI Taxonomy" id="2606640"/>
    <lineage>
        <taxon>Bacteria</taxon>
        <taxon>Pseudomonadati</taxon>
        <taxon>Lentisphaerota</taxon>
        <taxon>Lentisphaeria</taxon>
        <taxon>Victivallales</taxon>
        <taxon>Victivallaceae</taxon>
        <taxon>Victivallis</taxon>
    </lineage>
</organism>
<keyword evidence="2" id="KW-0472">Membrane</keyword>
<dbReference type="Proteomes" id="UP000435649">
    <property type="component" value="Unassembled WGS sequence"/>
</dbReference>
<keyword evidence="2" id="KW-1133">Transmembrane helix</keyword>
<dbReference type="SUPFAM" id="SSF54523">
    <property type="entry name" value="Pili subunits"/>
    <property type="match status" value="1"/>
</dbReference>
<evidence type="ECO:0000313" key="3">
    <source>
        <dbReference type="EMBL" id="MST96274.1"/>
    </source>
</evidence>
<keyword evidence="4" id="KW-1185">Reference proteome</keyword>
<dbReference type="EMBL" id="VUNS01000003">
    <property type="protein sequence ID" value="MST96274.1"/>
    <property type="molecule type" value="Genomic_DNA"/>
</dbReference>
<dbReference type="InterPro" id="IPR012902">
    <property type="entry name" value="N_methyl_site"/>
</dbReference>
<comment type="caution">
    <text evidence="3">The sequence shown here is derived from an EMBL/GenBank/DDBJ whole genome shotgun (WGS) entry which is preliminary data.</text>
</comment>
<keyword evidence="2" id="KW-0812">Transmembrane</keyword>
<protein>
    <submittedName>
        <fullName evidence="3">Prepilin-type N-terminal cleavage/methylation domain-containing protein</fullName>
    </submittedName>
</protein>
<dbReference type="GO" id="GO:0015627">
    <property type="term" value="C:type II protein secretion system complex"/>
    <property type="evidence" value="ECO:0007669"/>
    <property type="project" value="InterPro"/>
</dbReference>
<sequence>MRAKPFTLIELLVVIAIIAILASMLLPALNQARDRARATGCVNNLKQAGLAIDQYCGDNDDWSVRGWMPGDYEDALWGGVQWDNYLITRKYSTRKALRCPVPCARPESAGDTQVGLYMMQNFNTGSESWATVGKRARWKNPSAKVGVVDGNKFEFGTHWGGWYWYPFNTQDQTVDARHSGATNVLWLDWHVRPLKIGERQPGGDGVNWAHGKDFQVTI</sequence>
<dbReference type="PRINTS" id="PR00813">
    <property type="entry name" value="BCTERIALGSPG"/>
</dbReference>
<dbReference type="NCBIfam" id="TIGR02532">
    <property type="entry name" value="IV_pilin_GFxxxE"/>
    <property type="match status" value="1"/>
</dbReference>
<dbReference type="RefSeq" id="WP_106053924.1">
    <property type="nucleotide sequence ID" value="NZ_VUNS01000003.1"/>
</dbReference>